<protein>
    <submittedName>
        <fullName evidence="3 4">Uncharacterized conserved protein</fullName>
    </submittedName>
</protein>
<dbReference type="Proteomes" id="UP000251670">
    <property type="component" value="Unassembled WGS sequence"/>
</dbReference>
<dbReference type="Pfam" id="PF03235">
    <property type="entry name" value="GmrSD_N"/>
    <property type="match status" value="1"/>
</dbReference>
<dbReference type="AlphaFoldDB" id="A0A2X2VPQ2"/>
<dbReference type="PANTHER" id="PTHR35149:SF1">
    <property type="entry name" value="DUF5655 DOMAIN-CONTAINING PROTEIN"/>
    <property type="match status" value="1"/>
</dbReference>
<accession>A0A2X2VPQ2</accession>
<dbReference type="STRING" id="445960.SAMN05421542_2024"/>
<dbReference type="EMBL" id="UAWB01000002">
    <property type="protein sequence ID" value="SQB27611.1"/>
    <property type="molecule type" value="Genomic_DNA"/>
</dbReference>
<name>A0A2X2VPQ2_CHRJE</name>
<evidence type="ECO:0000313" key="5">
    <source>
        <dbReference type="Proteomes" id="UP000199426"/>
    </source>
</evidence>
<dbReference type="InterPro" id="IPR004919">
    <property type="entry name" value="GmrSD_N"/>
</dbReference>
<evidence type="ECO:0000259" key="1">
    <source>
        <dbReference type="Pfam" id="PF03235"/>
    </source>
</evidence>
<dbReference type="PANTHER" id="PTHR35149">
    <property type="entry name" value="SLL5132 PROTEIN"/>
    <property type="match status" value="1"/>
</dbReference>
<reference evidence="3 5" key="1">
    <citation type="submission" date="2016-10" db="EMBL/GenBank/DDBJ databases">
        <authorList>
            <person name="Varghese N."/>
            <person name="Submissions S."/>
        </authorList>
    </citation>
    <scope>NUCLEOTIDE SEQUENCE [LARGE SCALE GENOMIC DNA]</scope>
    <source>
        <strain evidence="3 5">DSM 19299</strain>
    </source>
</reference>
<reference evidence="4 6" key="2">
    <citation type="submission" date="2018-06" db="EMBL/GenBank/DDBJ databases">
        <authorList>
            <consortium name="Pathogen Informatics"/>
            <person name="Doyle S."/>
        </authorList>
    </citation>
    <scope>NUCLEOTIDE SEQUENCE [LARGE SCALE GENOMIC DNA]</scope>
    <source>
        <strain evidence="4 6">NCTC13492</strain>
    </source>
</reference>
<dbReference type="OrthoDB" id="9798761at2"/>
<proteinExistence type="predicted"/>
<feature type="domain" description="GmrSD restriction endonucleases N-terminal" evidence="1">
    <location>
        <begin position="19"/>
        <end position="218"/>
    </location>
</feature>
<evidence type="ECO:0000259" key="2">
    <source>
        <dbReference type="Pfam" id="PF07510"/>
    </source>
</evidence>
<organism evidence="4 6">
    <name type="scientific">Chryseobacterium jejuense</name>
    <dbReference type="NCBI Taxonomy" id="445960"/>
    <lineage>
        <taxon>Bacteria</taxon>
        <taxon>Pseudomonadati</taxon>
        <taxon>Bacteroidota</taxon>
        <taxon>Flavobacteriia</taxon>
        <taxon>Flavobacteriales</taxon>
        <taxon>Weeksellaceae</taxon>
        <taxon>Chryseobacterium group</taxon>
        <taxon>Chryseobacterium</taxon>
    </lineage>
</organism>
<evidence type="ECO:0000313" key="3">
    <source>
        <dbReference type="EMBL" id="SDI85315.1"/>
    </source>
</evidence>
<gene>
    <name evidence="4" type="ORF">NCTC13492_01200</name>
    <name evidence="3" type="ORF">SAMN05421542_2024</name>
</gene>
<evidence type="ECO:0000313" key="6">
    <source>
        <dbReference type="Proteomes" id="UP000251670"/>
    </source>
</evidence>
<dbReference type="InterPro" id="IPR011089">
    <property type="entry name" value="GmrSD_C"/>
</dbReference>
<dbReference type="Pfam" id="PF07510">
    <property type="entry name" value="GmrSD_C"/>
    <property type="match status" value="1"/>
</dbReference>
<evidence type="ECO:0000313" key="4">
    <source>
        <dbReference type="EMBL" id="SQB27611.1"/>
    </source>
</evidence>
<sequence length="612" mass="71950">MKEFIYSLEDLFLSDELLDSLQAEKYYIGAYQRGYKWKSFGANDQVPQFLTDIYNAYQENAPEYYLQYITIKKNDEQKSWLEIIDGQQRLTTISLLFYSFAKGFGFENITEDKVTYERYLGRAIFDEVLDFCDKDESTALLLKKHQDLYYIYHAKECIKNFLELLQDEAKGFYEYCKQKVKIIINLEDEMTSAEEIFSNLNDNKVDLTNYYLIKGLLFTKSTRPENHKTSFIEIQEQRNLIARNWDDIDNWLLDTTQNQLFFNAMPIVNTKEKNTGINSLLNALRPREIVENSKETVVKEFHQSLNNLSVKNVVDDYLLFNLYNEHLTNQSKAEAKLIDIYQTSKRLINWFSDNELYNLIGFYTSTRGNINQILQLGSVAVKEKLYDHLKKILQLEEFEISELNYSDPKKRRKLNTILLALNIFTLKKIEGKVCIDFSNRFDFKSYRKHNWSIEHIYPQNPDCSQADYEEYYDWFSNLKFEDINDPIAIKIKLKEALSEEERYLVAQQDIDEHQLGNLALLTSGSNSTLQNYIFPKKRKLLLNLISGGSFVPQHTINAVSKLLNNADEKDPVISFTTNLTEWNQQDIDSNALWIINAYKQLVKIVNQVTIKN</sequence>
<keyword evidence="5" id="KW-1185">Reference proteome</keyword>
<dbReference type="RefSeq" id="WP_089736040.1">
    <property type="nucleotide sequence ID" value="NZ_FNEG01000003.1"/>
</dbReference>
<dbReference type="Proteomes" id="UP000199426">
    <property type="component" value="Unassembled WGS sequence"/>
</dbReference>
<feature type="domain" description="GmrSD restriction endonucleases C-terminal" evidence="2">
    <location>
        <begin position="436"/>
        <end position="589"/>
    </location>
</feature>
<dbReference type="EMBL" id="FNEG01000003">
    <property type="protein sequence ID" value="SDI85315.1"/>
    <property type="molecule type" value="Genomic_DNA"/>
</dbReference>